<accession>A0A392S2U0</accession>
<dbReference type="EMBL" id="LXQA010301394">
    <property type="protein sequence ID" value="MCI42186.1"/>
    <property type="molecule type" value="Genomic_DNA"/>
</dbReference>
<organism evidence="1 2">
    <name type="scientific">Trifolium medium</name>
    <dbReference type="NCBI Taxonomy" id="97028"/>
    <lineage>
        <taxon>Eukaryota</taxon>
        <taxon>Viridiplantae</taxon>
        <taxon>Streptophyta</taxon>
        <taxon>Embryophyta</taxon>
        <taxon>Tracheophyta</taxon>
        <taxon>Spermatophyta</taxon>
        <taxon>Magnoliopsida</taxon>
        <taxon>eudicotyledons</taxon>
        <taxon>Gunneridae</taxon>
        <taxon>Pentapetalae</taxon>
        <taxon>rosids</taxon>
        <taxon>fabids</taxon>
        <taxon>Fabales</taxon>
        <taxon>Fabaceae</taxon>
        <taxon>Papilionoideae</taxon>
        <taxon>50 kb inversion clade</taxon>
        <taxon>NPAAA clade</taxon>
        <taxon>Hologalegina</taxon>
        <taxon>IRL clade</taxon>
        <taxon>Trifolieae</taxon>
        <taxon>Trifolium</taxon>
    </lineage>
</organism>
<protein>
    <submittedName>
        <fullName evidence="1">Uncharacterized protein</fullName>
    </submittedName>
</protein>
<dbReference type="Proteomes" id="UP000265520">
    <property type="component" value="Unassembled WGS sequence"/>
</dbReference>
<evidence type="ECO:0000313" key="2">
    <source>
        <dbReference type="Proteomes" id="UP000265520"/>
    </source>
</evidence>
<proteinExistence type="predicted"/>
<keyword evidence="2" id="KW-1185">Reference proteome</keyword>
<reference evidence="1 2" key="1">
    <citation type="journal article" date="2018" name="Front. Plant Sci.">
        <title>Red Clover (Trifolium pratense) and Zigzag Clover (T. medium) - A Picture of Genomic Similarities and Differences.</title>
        <authorList>
            <person name="Dluhosova J."/>
            <person name="Istvanek J."/>
            <person name="Nedelnik J."/>
            <person name="Repkova J."/>
        </authorList>
    </citation>
    <scope>NUCLEOTIDE SEQUENCE [LARGE SCALE GENOMIC DNA]</scope>
    <source>
        <strain evidence="2">cv. 10/8</strain>
        <tissue evidence="1">Leaf</tissue>
    </source>
</reference>
<name>A0A392S2U0_9FABA</name>
<comment type="caution">
    <text evidence="1">The sequence shown here is derived from an EMBL/GenBank/DDBJ whole genome shotgun (WGS) entry which is preliminary data.</text>
</comment>
<dbReference type="AlphaFoldDB" id="A0A392S2U0"/>
<sequence>MILEGKLHKELHCWLDFHKGDSHDDKMSIVPCFSLDRNFSTYARLPRAART</sequence>
<feature type="non-terminal residue" evidence="1">
    <location>
        <position position="51"/>
    </location>
</feature>
<evidence type="ECO:0000313" key="1">
    <source>
        <dbReference type="EMBL" id="MCI42186.1"/>
    </source>
</evidence>